<dbReference type="Gene3D" id="2.170.120.40">
    <property type="entry name" value="YbbR-like domain"/>
    <property type="match status" value="1"/>
</dbReference>
<accession>A0AA37HU94</accession>
<dbReference type="InterPro" id="IPR053154">
    <property type="entry name" value="c-di-AMP_regulator"/>
</dbReference>
<evidence type="ECO:0000313" key="3">
    <source>
        <dbReference type="EMBL" id="OYP56352.1"/>
    </source>
</evidence>
<dbReference type="PANTHER" id="PTHR37804">
    <property type="entry name" value="CDAA REGULATORY PROTEIN CDAR"/>
    <property type="match status" value="1"/>
</dbReference>
<evidence type="ECO:0008006" key="6">
    <source>
        <dbReference type="Google" id="ProtNLM"/>
    </source>
</evidence>
<keyword evidence="1" id="KW-0472">Membrane</keyword>
<evidence type="ECO:0000313" key="2">
    <source>
        <dbReference type="EMBL" id="GJG26510.1"/>
    </source>
</evidence>
<keyword evidence="4" id="KW-1185">Reference proteome</keyword>
<dbReference type="Pfam" id="PF07949">
    <property type="entry name" value="YbbR"/>
    <property type="match status" value="1"/>
</dbReference>
<evidence type="ECO:0000256" key="1">
    <source>
        <dbReference type="SAM" id="Phobius"/>
    </source>
</evidence>
<name>A0AA37HU94_SEGBR</name>
<comment type="caution">
    <text evidence="2">The sequence shown here is derived from an EMBL/GenBank/DDBJ whole genome shotgun (WGS) entry which is preliminary data.</text>
</comment>
<reference evidence="3 4" key="1">
    <citation type="submission" date="2017-08" db="EMBL/GenBank/DDBJ databases">
        <title>Comparative genomics of non-oral Prevotella species.</title>
        <authorList>
            <person name="Accetto T."/>
            <person name="Nograsek B."/>
            <person name="Avgustin G."/>
        </authorList>
    </citation>
    <scope>NUCLEOTIDE SEQUENCE [LARGE SCALE GENOMIC DNA]</scope>
    <source>
        <strain evidence="3 4">TC1-1</strain>
    </source>
</reference>
<organism evidence="2 5">
    <name type="scientific">Segatella bryantii</name>
    <name type="common">Prevotella bryantii</name>
    <dbReference type="NCBI Taxonomy" id="77095"/>
    <lineage>
        <taxon>Bacteria</taxon>
        <taxon>Pseudomonadati</taxon>
        <taxon>Bacteroidota</taxon>
        <taxon>Bacteroidia</taxon>
        <taxon>Bacteroidales</taxon>
        <taxon>Prevotellaceae</taxon>
        <taxon>Segatella</taxon>
    </lineage>
</organism>
<keyword evidence="1" id="KW-1133">Transmembrane helix</keyword>
<dbReference type="Proteomes" id="UP000887043">
    <property type="component" value="Unassembled WGS sequence"/>
</dbReference>
<feature type="transmembrane region" description="Helical" evidence="1">
    <location>
        <begin position="21"/>
        <end position="38"/>
    </location>
</feature>
<dbReference type="AlphaFoldDB" id="A0AA37HU94"/>
<dbReference type="Proteomes" id="UP000216189">
    <property type="component" value="Unassembled WGS sequence"/>
</dbReference>
<dbReference type="InterPro" id="IPR012505">
    <property type="entry name" value="YbbR"/>
</dbReference>
<keyword evidence="1" id="KW-0812">Transmembrane</keyword>
<protein>
    <recommendedName>
        <fullName evidence="6">YbbR-like domain-containing protein</fullName>
    </recommendedName>
</protein>
<dbReference type="EMBL" id="NPJF01000023">
    <property type="protein sequence ID" value="OYP56352.1"/>
    <property type="molecule type" value="Genomic_DNA"/>
</dbReference>
<dbReference type="PANTHER" id="PTHR37804:SF1">
    <property type="entry name" value="CDAA REGULATORY PROTEIN CDAR"/>
    <property type="match status" value="1"/>
</dbReference>
<evidence type="ECO:0000313" key="5">
    <source>
        <dbReference type="Proteomes" id="UP000887043"/>
    </source>
</evidence>
<gene>
    <name evidence="3" type="ORF">CIK91_03285</name>
    <name evidence="2" type="ORF">PRRU23_02100</name>
</gene>
<evidence type="ECO:0000313" key="4">
    <source>
        <dbReference type="Proteomes" id="UP000216189"/>
    </source>
</evidence>
<proteinExistence type="predicted"/>
<sequence length="325" mass="37560">MLKRILHIFRNFLFGTANREFLIFLFFLALSGAFWLTISLNDTYEQDIAVPVRLVGVPRQVVITDDLPDTIKVTVRDKGFTMLTYLYGNEIRPIQFKYSSYANEQTMKGVVPVADLQKALYAQLYNSSKIVAIKTDGLEFGFNYGQHKRVPIRLNGDIKFNRSFYLAHSRFWPEYVTVYGSKKQLDSIQYVTTQYLKMSNLEDTVYQIVNLKKIRGVKIKPMQVKVGLYPDIMTEESMEVKIEAINMPAGKMLRTFPSKVKVSFVVGASQYRNIHPEDFKVVADYNDFGNTPSDKCTIYIKKAPKYIRHLRLSIDQVDYLIEENG</sequence>
<reference evidence="2" key="2">
    <citation type="submission" date="2021-08" db="EMBL/GenBank/DDBJ databases">
        <title>Prevotella lacticifex sp. nov., isolated from rumen of cow.</title>
        <authorList>
            <person name="Shinkai T."/>
            <person name="Ikeyama N."/>
            <person name="Kumagai M."/>
            <person name="Ohmori H."/>
            <person name="Sakamoto M."/>
            <person name="Ohkuma M."/>
            <person name="Mitsumori M."/>
        </authorList>
    </citation>
    <scope>NUCLEOTIDE SEQUENCE</scope>
    <source>
        <strain evidence="2">DSM 11371</strain>
    </source>
</reference>
<dbReference type="EMBL" id="BPTR01000001">
    <property type="protein sequence ID" value="GJG26510.1"/>
    <property type="molecule type" value="Genomic_DNA"/>
</dbReference>
<dbReference type="RefSeq" id="WP_006281756.1">
    <property type="nucleotide sequence ID" value="NZ_BPTR01000001.1"/>
</dbReference>